<evidence type="ECO:0000259" key="1">
    <source>
        <dbReference type="Pfam" id="PF08241"/>
    </source>
</evidence>
<keyword evidence="2" id="KW-0808">Transferase</keyword>
<dbReference type="CDD" id="cd02440">
    <property type="entry name" value="AdoMet_MTases"/>
    <property type="match status" value="1"/>
</dbReference>
<dbReference type="SUPFAM" id="SSF53335">
    <property type="entry name" value="S-adenosyl-L-methionine-dependent methyltransferases"/>
    <property type="match status" value="1"/>
</dbReference>
<accession>A0A0J6D292</accession>
<feature type="domain" description="Methyltransferase type 11" evidence="1">
    <location>
        <begin position="50"/>
        <end position="144"/>
    </location>
</feature>
<dbReference type="PATRIC" id="fig|157733.3.peg.4248"/>
<dbReference type="RefSeq" id="WP_048310621.1">
    <property type="nucleotide sequence ID" value="NZ_CP119526.1"/>
</dbReference>
<dbReference type="OrthoDB" id="9791837at2"/>
<evidence type="ECO:0000313" key="2">
    <source>
        <dbReference type="EMBL" id="KMM39450.1"/>
    </source>
</evidence>
<dbReference type="PANTHER" id="PTHR43861:SF1">
    <property type="entry name" value="TRANS-ACONITATE 2-METHYLTRANSFERASE"/>
    <property type="match status" value="1"/>
</dbReference>
<dbReference type="InterPro" id="IPR029063">
    <property type="entry name" value="SAM-dependent_MTases_sf"/>
</dbReference>
<keyword evidence="2" id="KW-0489">Methyltransferase</keyword>
<dbReference type="Proteomes" id="UP000035996">
    <property type="component" value="Unassembled WGS sequence"/>
</dbReference>
<dbReference type="InterPro" id="IPR013216">
    <property type="entry name" value="Methyltransf_11"/>
</dbReference>
<name>A0A0J6D292_9BACL</name>
<reference evidence="2" key="1">
    <citation type="submission" date="2015-06" db="EMBL/GenBank/DDBJ databases">
        <authorList>
            <person name="Liu B."/>
            <person name="Wang J."/>
            <person name="Zhu Y."/>
            <person name="Liu G."/>
            <person name="Chen Q."/>
            <person name="Zheng C."/>
            <person name="Che J."/>
            <person name="Ge C."/>
            <person name="Shi H."/>
            <person name="Pan Z."/>
            <person name="Liu X."/>
        </authorList>
    </citation>
    <scope>NUCLEOTIDE SEQUENCE [LARGE SCALE GENOMIC DNA]</scope>
    <source>
        <strain evidence="2">DSM 16346</strain>
    </source>
</reference>
<comment type="caution">
    <text evidence="2">The sequence shown here is derived from an EMBL/GenBank/DDBJ whole genome shotgun (WGS) entry which is preliminary data.</text>
</comment>
<gene>
    <name evidence="2" type="ORF">AB986_09725</name>
</gene>
<dbReference type="STRING" id="157733.AB986_09725"/>
<dbReference type="GO" id="GO:0008757">
    <property type="term" value="F:S-adenosylmethionine-dependent methyltransferase activity"/>
    <property type="evidence" value="ECO:0007669"/>
    <property type="project" value="InterPro"/>
</dbReference>
<organism evidence="2 3">
    <name type="scientific">Guptibacillus hwajinpoensis</name>
    <dbReference type="NCBI Taxonomy" id="208199"/>
    <lineage>
        <taxon>Bacteria</taxon>
        <taxon>Bacillati</taxon>
        <taxon>Bacillota</taxon>
        <taxon>Bacilli</taxon>
        <taxon>Bacillales</taxon>
        <taxon>Guptibacillaceae</taxon>
        <taxon>Guptibacillus</taxon>
    </lineage>
</organism>
<evidence type="ECO:0000313" key="3">
    <source>
        <dbReference type="Proteomes" id="UP000035996"/>
    </source>
</evidence>
<dbReference type="GO" id="GO:0032259">
    <property type="term" value="P:methylation"/>
    <property type="evidence" value="ECO:0007669"/>
    <property type="project" value="UniProtKB-KW"/>
</dbReference>
<dbReference type="Gene3D" id="3.40.50.150">
    <property type="entry name" value="Vaccinia Virus protein VP39"/>
    <property type="match status" value="1"/>
</dbReference>
<proteinExistence type="predicted"/>
<dbReference type="EMBL" id="LELK01000001">
    <property type="protein sequence ID" value="KMM39450.1"/>
    <property type="molecule type" value="Genomic_DNA"/>
</dbReference>
<sequence length="243" mass="28137">MEYKGSSVYDNKEFYDHYMVRRHRNESPNKLIENPALFDLLGDIGGLSILDLGCGDASLGEELLMRNCSSYLGIDGSKNMCERAADKLEGSLGRVQHSSLEEYEYPPNTFDRVISQLVLHYIEEVEQVMEKVYHTLKPGGEFVFSVQHPVLTASVESMQGGKRSNWIVDNYFSSGKRIEPWIGEDVVKYHRTIEDYFLSLQRAGFEIQTLREGTPRRENFETKEEYERRKRIPLFLLFSCKKP</sequence>
<dbReference type="Pfam" id="PF08241">
    <property type="entry name" value="Methyltransf_11"/>
    <property type="match status" value="1"/>
</dbReference>
<protein>
    <submittedName>
        <fullName evidence="2">Methyltransferase</fullName>
    </submittedName>
</protein>
<dbReference type="PANTHER" id="PTHR43861">
    <property type="entry name" value="TRANS-ACONITATE 2-METHYLTRANSFERASE-RELATED"/>
    <property type="match status" value="1"/>
</dbReference>
<keyword evidence="3" id="KW-1185">Reference proteome</keyword>
<dbReference type="AlphaFoldDB" id="A0A0J6D292"/>